<dbReference type="NCBIfam" id="NF001859">
    <property type="entry name" value="PRK00591.1"/>
    <property type="match status" value="1"/>
</dbReference>
<dbReference type="PANTHER" id="PTHR43804:SF7">
    <property type="entry name" value="LD18447P"/>
    <property type="match status" value="1"/>
</dbReference>
<organism evidence="10 11">
    <name type="scientific">Subdoligranulum variabile</name>
    <dbReference type="NCBI Taxonomy" id="214851"/>
    <lineage>
        <taxon>Bacteria</taxon>
        <taxon>Bacillati</taxon>
        <taxon>Bacillota</taxon>
        <taxon>Clostridia</taxon>
        <taxon>Eubacteriales</taxon>
        <taxon>Oscillospiraceae</taxon>
        <taxon>Subdoligranulum</taxon>
    </lineage>
</organism>
<evidence type="ECO:0000256" key="1">
    <source>
        <dbReference type="ARBA" id="ARBA00002986"/>
    </source>
</evidence>
<dbReference type="HAMAP" id="MF_00093">
    <property type="entry name" value="Rel_fac_1"/>
    <property type="match status" value="1"/>
</dbReference>
<accession>A0A921IIH4</accession>
<gene>
    <name evidence="8 10" type="primary">prfA</name>
    <name evidence="10" type="ORF">K8V20_04875</name>
</gene>
<evidence type="ECO:0000256" key="5">
    <source>
        <dbReference type="ARBA" id="ARBA00022490"/>
    </source>
</evidence>
<evidence type="ECO:0000256" key="3">
    <source>
        <dbReference type="ARBA" id="ARBA00010835"/>
    </source>
</evidence>
<comment type="similarity">
    <text evidence="3 8">Belongs to the prokaryotic/mitochondrial release factor family.</text>
</comment>
<keyword evidence="6 8" id="KW-0648">Protein biosynthesis</keyword>
<evidence type="ECO:0000256" key="7">
    <source>
        <dbReference type="ARBA" id="ARBA00050039"/>
    </source>
</evidence>
<keyword evidence="4 8" id="KW-0488">Methylation</keyword>
<comment type="caution">
    <text evidence="10">The sequence shown here is derived from an EMBL/GenBank/DDBJ whole genome shotgun (WGS) entry which is preliminary data.</text>
</comment>
<dbReference type="SMART" id="SM00937">
    <property type="entry name" value="PCRF"/>
    <property type="match status" value="1"/>
</dbReference>
<dbReference type="Pfam" id="PF00472">
    <property type="entry name" value="RF-1"/>
    <property type="match status" value="1"/>
</dbReference>
<dbReference type="InterPro" id="IPR005139">
    <property type="entry name" value="PCRF"/>
</dbReference>
<proteinExistence type="inferred from homology"/>
<feature type="domain" description="Prokaryotic-type class I peptide chain release factors" evidence="9">
    <location>
        <begin position="228"/>
        <end position="244"/>
    </location>
</feature>
<dbReference type="InterPro" id="IPR004373">
    <property type="entry name" value="RF-1"/>
</dbReference>
<dbReference type="SUPFAM" id="SSF75620">
    <property type="entry name" value="Release factor"/>
    <property type="match status" value="1"/>
</dbReference>
<name>A0A921IIH4_9FIRM</name>
<comment type="function">
    <text evidence="1 8">Peptide chain release factor 1 directs the termination of translation in response to the peptide chain termination codons UAG and UAA.</text>
</comment>
<dbReference type="AlphaFoldDB" id="A0A921IIH4"/>
<dbReference type="EMBL" id="DYVE01000122">
    <property type="protein sequence ID" value="HJG27965.1"/>
    <property type="molecule type" value="Genomic_DNA"/>
</dbReference>
<dbReference type="InterPro" id="IPR000352">
    <property type="entry name" value="Pep_chain_release_fac_I"/>
</dbReference>
<dbReference type="PANTHER" id="PTHR43804">
    <property type="entry name" value="LD18447P"/>
    <property type="match status" value="1"/>
</dbReference>
<dbReference type="Proteomes" id="UP000782880">
    <property type="component" value="Unassembled WGS sequence"/>
</dbReference>
<reference evidence="10" key="1">
    <citation type="journal article" date="2021" name="PeerJ">
        <title>Extensive microbial diversity within the chicken gut microbiome revealed by metagenomics and culture.</title>
        <authorList>
            <person name="Gilroy R."/>
            <person name="Ravi A."/>
            <person name="Getino M."/>
            <person name="Pursley I."/>
            <person name="Horton D.L."/>
            <person name="Alikhan N.F."/>
            <person name="Baker D."/>
            <person name="Gharbi K."/>
            <person name="Hall N."/>
            <person name="Watson M."/>
            <person name="Adriaenssens E.M."/>
            <person name="Foster-Nyarko E."/>
            <person name="Jarju S."/>
            <person name="Secka A."/>
            <person name="Antonio M."/>
            <person name="Oren A."/>
            <person name="Chaudhuri R.R."/>
            <person name="La Ragione R."/>
            <person name="Hildebrand F."/>
            <person name="Pallen M.J."/>
        </authorList>
    </citation>
    <scope>NUCLEOTIDE SEQUENCE</scope>
    <source>
        <strain evidence="10">ChiBcec21-2208</strain>
    </source>
</reference>
<dbReference type="GO" id="GO:0005829">
    <property type="term" value="C:cytosol"/>
    <property type="evidence" value="ECO:0007669"/>
    <property type="project" value="UniProtKB-ARBA"/>
</dbReference>
<dbReference type="PROSITE" id="PS00745">
    <property type="entry name" value="RF_PROK_I"/>
    <property type="match status" value="1"/>
</dbReference>
<evidence type="ECO:0000313" key="11">
    <source>
        <dbReference type="Proteomes" id="UP000782880"/>
    </source>
</evidence>
<dbReference type="InterPro" id="IPR045853">
    <property type="entry name" value="Pep_chain_release_fac_I_sf"/>
</dbReference>
<feature type="modified residue" description="N5-methylglutamine" evidence="8">
    <location>
        <position position="235"/>
    </location>
</feature>
<evidence type="ECO:0000259" key="9">
    <source>
        <dbReference type="PROSITE" id="PS00745"/>
    </source>
</evidence>
<reference evidence="10" key="2">
    <citation type="submission" date="2021-09" db="EMBL/GenBank/DDBJ databases">
        <authorList>
            <person name="Gilroy R."/>
        </authorList>
    </citation>
    <scope>NUCLEOTIDE SEQUENCE</scope>
    <source>
        <strain evidence="10">ChiBcec21-2208</strain>
    </source>
</reference>
<keyword evidence="5 8" id="KW-0963">Cytoplasm</keyword>
<evidence type="ECO:0000256" key="8">
    <source>
        <dbReference type="HAMAP-Rule" id="MF_00093"/>
    </source>
</evidence>
<sequence length="359" mass="41321">MNDFFELHEVERRYEELTYRMSMPEAASNAEDYAQMMRDYKELTPLVEEYRRYTALQQEQQDAEQMLEQETDPAFKAMVQQELCEIARNLAQSEEQLRLLLIPKDADDEKSVILEIRAGAGGEEAALFAHSLWRMYNMYAAKRGWTCQTISANETELGGVKEIVFSVEGNDVYSRLKFESGVHRVQRVPETETQGRIHTSTVTVAVMPEAQEVELELDAKDLRIDTFRSSGAGGQHINKTSSAIRVTHLPTGMVVECQDQRSQRENKERALTVLRSRLLQQKQEAYDEAYNAQRQSQVGTGDRSEKIRTYNFPQDRVTDHRIGLTLRNLQSVLDGDLDRVLEPLILADREEKLKQHSEE</sequence>
<dbReference type="InterPro" id="IPR050057">
    <property type="entry name" value="Prokaryotic/Mito_RF"/>
</dbReference>
<evidence type="ECO:0000313" key="10">
    <source>
        <dbReference type="EMBL" id="HJG27965.1"/>
    </source>
</evidence>
<comment type="subcellular location">
    <subcellularLocation>
        <location evidence="2 8">Cytoplasm</location>
    </subcellularLocation>
</comment>
<dbReference type="Gene3D" id="6.10.140.1950">
    <property type="match status" value="1"/>
</dbReference>
<dbReference type="FunFam" id="3.30.70.1660:FF:000002">
    <property type="entry name" value="Peptide chain release factor 1"/>
    <property type="match status" value="1"/>
</dbReference>
<evidence type="ECO:0000256" key="6">
    <source>
        <dbReference type="ARBA" id="ARBA00022917"/>
    </source>
</evidence>
<protein>
    <recommendedName>
        <fullName evidence="7 8">Peptide chain release factor 1</fullName>
        <shortName evidence="8">RF-1</shortName>
    </recommendedName>
</protein>
<dbReference type="FunFam" id="3.30.160.20:FF:000004">
    <property type="entry name" value="Peptide chain release factor 1"/>
    <property type="match status" value="1"/>
</dbReference>
<dbReference type="Gene3D" id="3.30.70.1660">
    <property type="match status" value="2"/>
</dbReference>
<dbReference type="FunFam" id="3.30.70.1660:FF:000004">
    <property type="entry name" value="Peptide chain release factor 1"/>
    <property type="match status" value="1"/>
</dbReference>
<evidence type="ECO:0000256" key="2">
    <source>
        <dbReference type="ARBA" id="ARBA00004496"/>
    </source>
</evidence>
<dbReference type="Pfam" id="PF03462">
    <property type="entry name" value="PCRF"/>
    <property type="match status" value="1"/>
</dbReference>
<evidence type="ECO:0000256" key="4">
    <source>
        <dbReference type="ARBA" id="ARBA00022481"/>
    </source>
</evidence>
<dbReference type="Gene3D" id="3.30.160.20">
    <property type="match status" value="1"/>
</dbReference>
<dbReference type="NCBIfam" id="TIGR00019">
    <property type="entry name" value="prfA"/>
    <property type="match status" value="1"/>
</dbReference>
<dbReference type="GO" id="GO:0016149">
    <property type="term" value="F:translation release factor activity, codon specific"/>
    <property type="evidence" value="ECO:0007669"/>
    <property type="project" value="UniProtKB-UniRule"/>
</dbReference>
<comment type="PTM">
    <text evidence="8">Methylated by PrmC. Methylation increases the termination efficiency of RF1.</text>
</comment>